<dbReference type="STRING" id="1121899.GCA_000430025_01775"/>
<reference evidence="1 2" key="1">
    <citation type="submission" date="2013-09" db="EMBL/GenBank/DDBJ databases">
        <authorList>
            <person name="Zeng Z."/>
            <person name="Chen C."/>
        </authorList>
    </citation>
    <scope>NUCLEOTIDE SEQUENCE [LARGE SCALE GENOMIC DNA]</scope>
    <source>
        <strain evidence="1 2">GH29-5</strain>
    </source>
</reference>
<gene>
    <name evidence="1" type="ORF">Q764_06505</name>
</gene>
<dbReference type="SUPFAM" id="SSF55961">
    <property type="entry name" value="Bet v1-like"/>
    <property type="match status" value="1"/>
</dbReference>
<dbReference type="EMBL" id="JRLW01000005">
    <property type="protein sequence ID" value="KGO89833.1"/>
    <property type="molecule type" value="Genomic_DNA"/>
</dbReference>
<name>A0A0A2MEF7_9FLAO</name>
<dbReference type="CDD" id="cd07818">
    <property type="entry name" value="SRPBCC_1"/>
    <property type="match status" value="1"/>
</dbReference>
<dbReference type="InterPro" id="IPR023393">
    <property type="entry name" value="START-like_dom_sf"/>
</dbReference>
<evidence type="ECO:0000313" key="2">
    <source>
        <dbReference type="Proteomes" id="UP000030121"/>
    </source>
</evidence>
<dbReference type="Proteomes" id="UP000030121">
    <property type="component" value="Unassembled WGS sequence"/>
</dbReference>
<keyword evidence="2" id="KW-1185">Reference proteome</keyword>
<evidence type="ECO:0000313" key="1">
    <source>
        <dbReference type="EMBL" id="KGO89833.1"/>
    </source>
</evidence>
<dbReference type="AlphaFoldDB" id="A0A0A2MEF7"/>
<accession>A0A0A2MEF7</accession>
<sequence>MCCCGVAILLIAGLFVKKDYAIEREVVINRPEAEVFQYIRLVKNQDNFSVWNKKDPNSKKDFKGTDGQVGFIYAWDSKNPELGKGEQEIVNITENERIDFKLRFKEPFEAEDDAYFTTEAVGPNQTKVKWGFNGHMDYPMNLMLLTFDMDKELGGALQTGLDDLKKILEQ</sequence>
<dbReference type="Gene3D" id="3.30.530.20">
    <property type="match status" value="1"/>
</dbReference>
<dbReference type="eggNOG" id="COG1670">
    <property type="taxonomic scope" value="Bacteria"/>
</dbReference>
<protein>
    <submittedName>
        <fullName evidence="1">Polyketide cyclase</fullName>
    </submittedName>
</protein>
<organism evidence="1 2">
    <name type="scientific">Flavobacterium suncheonense GH29-5 = DSM 17707</name>
    <dbReference type="NCBI Taxonomy" id="1121899"/>
    <lineage>
        <taxon>Bacteria</taxon>
        <taxon>Pseudomonadati</taxon>
        <taxon>Bacteroidota</taxon>
        <taxon>Flavobacteriia</taxon>
        <taxon>Flavobacteriales</taxon>
        <taxon>Flavobacteriaceae</taxon>
        <taxon>Flavobacterium</taxon>
    </lineage>
</organism>
<comment type="caution">
    <text evidence="1">The sequence shown here is derived from an EMBL/GenBank/DDBJ whole genome shotgun (WGS) entry which is preliminary data.</text>
</comment>
<proteinExistence type="predicted"/>